<evidence type="ECO:0000256" key="5">
    <source>
        <dbReference type="SAM" id="MobiDB-lite"/>
    </source>
</evidence>
<keyword evidence="1" id="KW-0479">Metal-binding</keyword>
<dbReference type="SMART" id="SM00184">
    <property type="entry name" value="RING"/>
    <property type="match status" value="1"/>
</dbReference>
<proteinExistence type="predicted"/>
<evidence type="ECO:0000313" key="8">
    <source>
        <dbReference type="WBParaSite" id="L893_g29167.t1"/>
    </source>
</evidence>
<feature type="domain" description="RING-type" evidence="6">
    <location>
        <begin position="247"/>
        <end position="299"/>
    </location>
</feature>
<evidence type="ECO:0000256" key="4">
    <source>
        <dbReference type="PROSITE-ProRule" id="PRU00175"/>
    </source>
</evidence>
<evidence type="ECO:0000259" key="6">
    <source>
        <dbReference type="PROSITE" id="PS50089"/>
    </source>
</evidence>
<dbReference type="InterPro" id="IPR013083">
    <property type="entry name" value="Znf_RING/FYVE/PHD"/>
</dbReference>
<evidence type="ECO:0000256" key="3">
    <source>
        <dbReference type="ARBA" id="ARBA00022833"/>
    </source>
</evidence>
<dbReference type="GO" id="GO:0008270">
    <property type="term" value="F:zinc ion binding"/>
    <property type="evidence" value="ECO:0007669"/>
    <property type="project" value="UniProtKB-KW"/>
</dbReference>
<dbReference type="Proteomes" id="UP000095287">
    <property type="component" value="Unplaced"/>
</dbReference>
<dbReference type="SUPFAM" id="SSF57850">
    <property type="entry name" value="RING/U-box"/>
    <property type="match status" value="1"/>
</dbReference>
<feature type="region of interest" description="Disordered" evidence="5">
    <location>
        <begin position="57"/>
        <end position="80"/>
    </location>
</feature>
<keyword evidence="2 4" id="KW-0863">Zinc-finger</keyword>
<dbReference type="InterPro" id="IPR001841">
    <property type="entry name" value="Znf_RING"/>
</dbReference>
<keyword evidence="7" id="KW-1185">Reference proteome</keyword>
<accession>A0A1I7ZRD8</accession>
<sequence>MVQFPSKSKPAAHTSSLLVIEQSHTPSCAYQLFASVESDAITHRKVRWRAVDMPTNLYSRPAGEQKREQQQPPEQEEQGRVQRCANNVKKFFATCNRQLDAIAAQCAYEVYDKQITRAQERIEAAAPNVGTTEDLTGDYISVVDRITRCTSCWKQATRPHALGCGDPVCGDCAQHLKPCPHFLGCKRNFVCGRCRRHSSRCAKSELVENLIEKQKTLTEDVIKSSHEMSNLELNSRYHTIIAEAVECPGCRSSMFRARTLLCGHSLCEDCMRNNFKYRSCFSLKVLAEPKAKVECPKCKMVTKMKMYSPGCEDAFVAHLASSHKKIQNTTVIPTVDKCEPKTIAVCMECKKEENTHQRDVFSCATCFPQGFQPQNILCSYCALQKHVGHQVDKIISVVPSMRAEALAKVSHLAKYADLIVLALQHGIEKFSEMSLIKAEAEAMNRIYAEIRTGSVLPSDYVVEKLREAQDIVDRIEKKLTHSLKLRTPSGKRLSRVPLRECGRFSKRRPLNRCTPSFLRPSPSSSLP</sequence>
<evidence type="ECO:0000256" key="1">
    <source>
        <dbReference type="ARBA" id="ARBA00022723"/>
    </source>
</evidence>
<organism evidence="7 8">
    <name type="scientific">Steinernema glaseri</name>
    <dbReference type="NCBI Taxonomy" id="37863"/>
    <lineage>
        <taxon>Eukaryota</taxon>
        <taxon>Metazoa</taxon>
        <taxon>Ecdysozoa</taxon>
        <taxon>Nematoda</taxon>
        <taxon>Chromadorea</taxon>
        <taxon>Rhabditida</taxon>
        <taxon>Tylenchina</taxon>
        <taxon>Panagrolaimomorpha</taxon>
        <taxon>Strongyloidoidea</taxon>
        <taxon>Steinernematidae</taxon>
        <taxon>Steinernema</taxon>
    </lineage>
</organism>
<dbReference type="Gene3D" id="3.30.40.10">
    <property type="entry name" value="Zinc/RING finger domain, C3HC4 (zinc finger)"/>
    <property type="match status" value="1"/>
</dbReference>
<evidence type="ECO:0000256" key="2">
    <source>
        <dbReference type="ARBA" id="ARBA00022771"/>
    </source>
</evidence>
<name>A0A1I7ZRD8_9BILA</name>
<protein>
    <submittedName>
        <fullName evidence="8">RING-type domain-containing protein</fullName>
    </submittedName>
</protein>
<dbReference type="WBParaSite" id="L893_g29167.t1">
    <property type="protein sequence ID" value="L893_g29167.t1"/>
    <property type="gene ID" value="L893_g29167"/>
</dbReference>
<dbReference type="AlphaFoldDB" id="A0A1I7ZRD8"/>
<evidence type="ECO:0000313" key="7">
    <source>
        <dbReference type="Proteomes" id="UP000095287"/>
    </source>
</evidence>
<dbReference type="PROSITE" id="PS00518">
    <property type="entry name" value="ZF_RING_1"/>
    <property type="match status" value="1"/>
</dbReference>
<keyword evidence="3" id="KW-0862">Zinc</keyword>
<reference evidence="8" key="1">
    <citation type="submission" date="2016-11" db="UniProtKB">
        <authorList>
            <consortium name="WormBaseParasite"/>
        </authorList>
    </citation>
    <scope>IDENTIFICATION</scope>
</reference>
<dbReference type="PROSITE" id="PS50089">
    <property type="entry name" value="ZF_RING_2"/>
    <property type="match status" value="1"/>
</dbReference>
<dbReference type="InterPro" id="IPR017907">
    <property type="entry name" value="Znf_RING_CS"/>
</dbReference>